<dbReference type="AlphaFoldDB" id="A0A0R1XW21"/>
<protein>
    <submittedName>
        <fullName evidence="4">ISPsy8, transposase OrfA</fullName>
    </submittedName>
</protein>
<accession>A0A0R1XW21</accession>
<proteinExistence type="inferred from homology"/>
<dbReference type="RefSeq" id="WP_035456416.1">
    <property type="nucleotide sequence ID" value="NZ_AZGA01000027.1"/>
</dbReference>
<dbReference type="InterPro" id="IPR052057">
    <property type="entry name" value="IS150/IS1296_orfA-like"/>
</dbReference>
<dbReference type="EMBL" id="AZGA01000027">
    <property type="protein sequence ID" value="KRM34287.1"/>
    <property type="molecule type" value="Genomic_DNA"/>
</dbReference>
<dbReference type="STRING" id="1423734.FC83_GL002182"/>
<dbReference type="PATRIC" id="fig|1423734.3.peg.2203"/>
<sequence>MTKYSSRFRAKIVSRYLEGNISYEDLCAEYNISGTWILREWVQRAKVHGIDSIKVKHSRTVYPQDYKLAVVEYVHTHQVSCAQAAARFGISTSQAYSWNRIVREQGVAGLRPKAKGRHPDMSKYKKIKPIKRLKPTQEEKYKQEILELKQQLHEARLDRDLLKALATLTRSSQKHSPRK</sequence>
<dbReference type="Proteomes" id="UP000051236">
    <property type="component" value="Unassembled WGS sequence"/>
</dbReference>
<keyword evidence="2" id="KW-0175">Coiled coil</keyword>
<dbReference type="InterPro" id="IPR036388">
    <property type="entry name" value="WH-like_DNA-bd_sf"/>
</dbReference>
<evidence type="ECO:0000259" key="3">
    <source>
        <dbReference type="Pfam" id="PF13518"/>
    </source>
</evidence>
<keyword evidence="5" id="KW-1185">Reference proteome</keyword>
<name>A0A0R1XW21_9LACO</name>
<dbReference type="InterPro" id="IPR009057">
    <property type="entry name" value="Homeodomain-like_sf"/>
</dbReference>
<evidence type="ECO:0000256" key="1">
    <source>
        <dbReference type="ARBA" id="ARBA00038232"/>
    </source>
</evidence>
<comment type="caution">
    <text evidence="4">The sequence shown here is derived from an EMBL/GenBank/DDBJ whole genome shotgun (WGS) entry which is preliminary data.</text>
</comment>
<dbReference type="SUPFAM" id="SSF48295">
    <property type="entry name" value="TrpR-like"/>
    <property type="match status" value="1"/>
</dbReference>
<dbReference type="PANTHER" id="PTHR33795">
    <property type="entry name" value="INSERTION ELEMENT IS150 PROTEIN INSJ"/>
    <property type="match status" value="1"/>
</dbReference>
<dbReference type="Gene3D" id="1.10.10.10">
    <property type="entry name" value="Winged helix-like DNA-binding domain superfamily/Winged helix DNA-binding domain"/>
    <property type="match status" value="2"/>
</dbReference>
<organism evidence="4 5">
    <name type="scientific">Agrilactobacillus composti DSM 18527 = JCM 14202</name>
    <dbReference type="NCBI Taxonomy" id="1423734"/>
    <lineage>
        <taxon>Bacteria</taxon>
        <taxon>Bacillati</taxon>
        <taxon>Bacillota</taxon>
        <taxon>Bacilli</taxon>
        <taxon>Lactobacillales</taxon>
        <taxon>Lactobacillaceae</taxon>
        <taxon>Agrilactobacillus</taxon>
    </lineage>
</organism>
<dbReference type="SUPFAM" id="SSF46689">
    <property type="entry name" value="Homeodomain-like"/>
    <property type="match status" value="1"/>
</dbReference>
<dbReference type="GO" id="GO:0043565">
    <property type="term" value="F:sequence-specific DNA binding"/>
    <property type="evidence" value="ECO:0007669"/>
    <property type="project" value="InterPro"/>
</dbReference>
<dbReference type="Pfam" id="PF13518">
    <property type="entry name" value="HTH_28"/>
    <property type="match status" value="2"/>
</dbReference>
<dbReference type="InterPro" id="IPR055247">
    <property type="entry name" value="InsJ-like_HTH"/>
</dbReference>
<evidence type="ECO:0000256" key="2">
    <source>
        <dbReference type="SAM" id="Coils"/>
    </source>
</evidence>
<gene>
    <name evidence="4" type="ORF">FC83_GL002182</name>
</gene>
<reference evidence="4 5" key="1">
    <citation type="journal article" date="2015" name="Genome Announc.">
        <title>Expanding the biotechnology potential of lactobacilli through comparative genomics of 213 strains and associated genera.</title>
        <authorList>
            <person name="Sun Z."/>
            <person name="Harris H.M."/>
            <person name="McCann A."/>
            <person name="Guo C."/>
            <person name="Argimon S."/>
            <person name="Zhang W."/>
            <person name="Yang X."/>
            <person name="Jeffery I.B."/>
            <person name="Cooney J.C."/>
            <person name="Kagawa T.F."/>
            <person name="Liu W."/>
            <person name="Song Y."/>
            <person name="Salvetti E."/>
            <person name="Wrobel A."/>
            <person name="Rasinkangas P."/>
            <person name="Parkhill J."/>
            <person name="Rea M.C."/>
            <person name="O'Sullivan O."/>
            <person name="Ritari J."/>
            <person name="Douillard F.P."/>
            <person name="Paul Ross R."/>
            <person name="Yang R."/>
            <person name="Briner A.E."/>
            <person name="Felis G.E."/>
            <person name="de Vos W.M."/>
            <person name="Barrangou R."/>
            <person name="Klaenhammer T.R."/>
            <person name="Caufield P.W."/>
            <person name="Cui Y."/>
            <person name="Zhang H."/>
            <person name="O'Toole P.W."/>
        </authorList>
    </citation>
    <scope>NUCLEOTIDE SEQUENCE [LARGE SCALE GENOMIC DNA]</scope>
    <source>
        <strain evidence="4 5">DSM 18527</strain>
    </source>
</reference>
<dbReference type="InterPro" id="IPR010921">
    <property type="entry name" value="Trp_repressor/repl_initiator"/>
</dbReference>
<feature type="coiled-coil region" evidence="2">
    <location>
        <begin position="138"/>
        <end position="165"/>
    </location>
</feature>
<comment type="similarity">
    <text evidence="1">Belongs to the IS150/IS1296 orfA family.</text>
</comment>
<evidence type="ECO:0000313" key="5">
    <source>
        <dbReference type="Proteomes" id="UP000051236"/>
    </source>
</evidence>
<evidence type="ECO:0000313" key="4">
    <source>
        <dbReference type="EMBL" id="KRM34287.1"/>
    </source>
</evidence>
<feature type="domain" description="Insertion element IS150 protein InsJ-like helix-turn-helix" evidence="3">
    <location>
        <begin position="67"/>
        <end position="117"/>
    </location>
</feature>
<dbReference type="PANTHER" id="PTHR33795:SF1">
    <property type="entry name" value="INSERTION ELEMENT IS150 PROTEIN INSJ"/>
    <property type="match status" value="1"/>
</dbReference>
<feature type="domain" description="Insertion element IS150 protein InsJ-like helix-turn-helix" evidence="3">
    <location>
        <begin position="8"/>
        <end position="54"/>
    </location>
</feature>